<dbReference type="PANTHER" id="PTHR46880">
    <property type="entry name" value="RAS-ASSOCIATING DOMAIN-CONTAINING PROTEIN"/>
    <property type="match status" value="1"/>
</dbReference>
<dbReference type="RefSeq" id="XP_002788456.1">
    <property type="nucleotide sequence ID" value="XM_002788410.1"/>
</dbReference>
<dbReference type="Proteomes" id="UP000007800">
    <property type="component" value="Unassembled WGS sequence"/>
</dbReference>
<accession>C5K5J0</accession>
<sequence>MVPQTFDGASAFQGSIAGARKLINDHFHTECPVLHCRSHSLQLACSFAAEESGLVSRLLSLVTTIYTFHGWSPKRYRHLRAAAEQIDMRAKKLINPSTTRWLSFDGSVSAVLSDLEALIESTYELGEDDGAGHHIFLHLTAAGTLKSLFLLDNVLGELSSLCRGLQREDLSLLHSVGIIQQSLERLGNIPDLEQLVNEKNAAIEALGHEVSENLPTKTNRRQNRDVRGLVGEIMEYILSLRETMKKRLLDDIDPVIFLYRAFSLDKSLRDPDFDFTEIGQFVGMSAKEVNNLGHRWRAQCAAHWPETLTLIHSRWY</sequence>
<dbReference type="AlphaFoldDB" id="C5K5J0"/>
<reference evidence="1 2" key="1">
    <citation type="submission" date="2008-07" db="EMBL/GenBank/DDBJ databases">
        <authorList>
            <person name="El-Sayed N."/>
            <person name="Caler E."/>
            <person name="Inman J."/>
            <person name="Amedeo P."/>
            <person name="Hass B."/>
            <person name="Wortman J."/>
        </authorList>
    </citation>
    <scope>NUCLEOTIDE SEQUENCE [LARGE SCALE GENOMIC DNA]</scope>
    <source>
        <strain evidence="2">ATCC 50983 / TXsc</strain>
    </source>
</reference>
<proteinExistence type="predicted"/>
<name>C5K5J0_PERM5</name>
<dbReference type="EMBL" id="GG670634">
    <property type="protein sequence ID" value="EER20252.1"/>
    <property type="molecule type" value="Genomic_DNA"/>
</dbReference>
<evidence type="ECO:0008006" key="3">
    <source>
        <dbReference type="Google" id="ProtNLM"/>
    </source>
</evidence>
<dbReference type="OrthoDB" id="6129557at2759"/>
<dbReference type="InParanoid" id="C5K5J0"/>
<dbReference type="PANTHER" id="PTHR46880:SF5">
    <property type="entry name" value="DUF4371 DOMAIN-CONTAINING PROTEIN"/>
    <property type="match status" value="1"/>
</dbReference>
<gene>
    <name evidence="1" type="ORF">Pmar_PMAR010013</name>
</gene>
<evidence type="ECO:0000313" key="2">
    <source>
        <dbReference type="Proteomes" id="UP000007800"/>
    </source>
</evidence>
<organism evidence="2">
    <name type="scientific">Perkinsus marinus (strain ATCC 50983 / TXsc)</name>
    <dbReference type="NCBI Taxonomy" id="423536"/>
    <lineage>
        <taxon>Eukaryota</taxon>
        <taxon>Sar</taxon>
        <taxon>Alveolata</taxon>
        <taxon>Perkinsozoa</taxon>
        <taxon>Perkinsea</taxon>
        <taxon>Perkinsida</taxon>
        <taxon>Perkinsidae</taxon>
        <taxon>Perkinsus</taxon>
    </lineage>
</organism>
<protein>
    <recommendedName>
        <fullName evidence="3">DUF4371 domain-containing protein</fullName>
    </recommendedName>
</protein>
<keyword evidence="2" id="KW-1185">Reference proteome</keyword>
<evidence type="ECO:0000313" key="1">
    <source>
        <dbReference type="EMBL" id="EER20252.1"/>
    </source>
</evidence>
<dbReference type="GeneID" id="9053793"/>